<evidence type="ECO:0000313" key="3">
    <source>
        <dbReference type="EMBL" id="KAA0054935.1"/>
    </source>
</evidence>
<feature type="compositionally biased region" description="Polar residues" evidence="1">
    <location>
        <begin position="1"/>
        <end position="23"/>
    </location>
</feature>
<dbReference type="Proteomes" id="UP000321393">
    <property type="component" value="Unassembled WGS sequence"/>
</dbReference>
<proteinExistence type="predicted"/>
<dbReference type="EMBL" id="SSTE01008633">
    <property type="protein sequence ID" value="KAA0054935.1"/>
    <property type="molecule type" value="Genomic_DNA"/>
</dbReference>
<comment type="caution">
    <text evidence="4">The sequence shown here is derived from an EMBL/GenBank/DDBJ whole genome shotgun (WGS) entry which is preliminary data.</text>
</comment>
<organism evidence="4 6">
    <name type="scientific">Cucumis melo var. makuwa</name>
    <name type="common">Oriental melon</name>
    <dbReference type="NCBI Taxonomy" id="1194695"/>
    <lineage>
        <taxon>Eukaryota</taxon>
        <taxon>Viridiplantae</taxon>
        <taxon>Streptophyta</taxon>
        <taxon>Embryophyta</taxon>
        <taxon>Tracheophyta</taxon>
        <taxon>Spermatophyta</taxon>
        <taxon>Magnoliopsida</taxon>
        <taxon>eudicotyledons</taxon>
        <taxon>Gunneridae</taxon>
        <taxon>Pentapetalae</taxon>
        <taxon>rosids</taxon>
        <taxon>fabids</taxon>
        <taxon>Cucurbitales</taxon>
        <taxon>Cucurbitaceae</taxon>
        <taxon>Benincaseae</taxon>
        <taxon>Cucumis</taxon>
    </lineage>
</organism>
<dbReference type="Proteomes" id="UP000321947">
    <property type="component" value="Unassembled WGS sequence"/>
</dbReference>
<dbReference type="Pfam" id="PF03732">
    <property type="entry name" value="Retrotrans_gag"/>
    <property type="match status" value="1"/>
</dbReference>
<dbReference type="AlphaFoldDB" id="A0A5D3DGJ4"/>
<dbReference type="EMBL" id="SSTD01004900">
    <property type="protein sequence ID" value="TYK22724.1"/>
    <property type="molecule type" value="Genomic_DNA"/>
</dbReference>
<evidence type="ECO:0000313" key="4">
    <source>
        <dbReference type="EMBL" id="TYK22724.1"/>
    </source>
</evidence>
<evidence type="ECO:0000256" key="1">
    <source>
        <dbReference type="SAM" id="MobiDB-lite"/>
    </source>
</evidence>
<reference evidence="5 6" key="1">
    <citation type="submission" date="2019-08" db="EMBL/GenBank/DDBJ databases">
        <title>Draft genome sequences of two oriental melons (Cucumis melo L. var makuwa).</title>
        <authorList>
            <person name="Kwon S.-Y."/>
        </authorList>
    </citation>
    <scope>NUCLEOTIDE SEQUENCE [LARGE SCALE GENOMIC DNA]</scope>
    <source>
        <strain evidence="6">cv. Chang Bougi</strain>
        <strain evidence="5">cv. SW 3</strain>
        <tissue evidence="4">Leaf</tissue>
    </source>
</reference>
<feature type="region of interest" description="Disordered" evidence="1">
    <location>
        <begin position="1"/>
        <end position="26"/>
    </location>
</feature>
<feature type="domain" description="Retrotransposon gag" evidence="2">
    <location>
        <begin position="71"/>
        <end position="142"/>
    </location>
</feature>
<dbReference type="OrthoDB" id="2272416at2759"/>
<sequence length="246" mass="28348">MDVSAIGSTSKAPTFDEMSSNPHDSVRTRAKEGVFDRLPQKLDKRFGIEGLKALWAMTFAETTNPTSAKKWLSLIEKYFGVMDFPEERKDFKDKFYPRSFCDVKGNKFMSLVQGDTTVEEYEKLFIELAKYALTFVVDERDQASSTRRQAPGVKHQASNNEETSRPVLIILSTLGLIIEEDSKGKIEIKEKETTKAFCHVQMWEFKVTYEHCHNRLISLTDETILKLDLMESKDLEDPSHRERFSL</sequence>
<evidence type="ECO:0000259" key="2">
    <source>
        <dbReference type="Pfam" id="PF03732"/>
    </source>
</evidence>
<evidence type="ECO:0000313" key="5">
    <source>
        <dbReference type="Proteomes" id="UP000321393"/>
    </source>
</evidence>
<name>A0A5D3DGJ4_CUCMM</name>
<evidence type="ECO:0000313" key="6">
    <source>
        <dbReference type="Proteomes" id="UP000321947"/>
    </source>
</evidence>
<dbReference type="InterPro" id="IPR005162">
    <property type="entry name" value="Retrotrans_gag_dom"/>
</dbReference>
<protein>
    <submittedName>
        <fullName evidence="4">TMV resistance protein N-like</fullName>
    </submittedName>
</protein>
<gene>
    <name evidence="4" type="ORF">E5676_scaffold1163G00470</name>
    <name evidence="3" type="ORF">E6C27_scaffold43052G00710</name>
</gene>
<accession>A0A5D3DGJ4</accession>